<evidence type="ECO:0000313" key="1">
    <source>
        <dbReference type="EMBL" id="KYN15783.1"/>
    </source>
</evidence>
<dbReference type="STRING" id="471704.A0A151J1X6"/>
<dbReference type="Proteomes" id="UP000078492">
    <property type="component" value="Unassembled WGS sequence"/>
</dbReference>
<dbReference type="AlphaFoldDB" id="A0A151J1X6"/>
<keyword evidence="2" id="KW-1185">Reference proteome</keyword>
<accession>A0A151J1X6</accession>
<protein>
    <submittedName>
        <fullName evidence="1">Uncharacterized protein</fullName>
    </submittedName>
</protein>
<dbReference type="EMBL" id="KQ980507">
    <property type="protein sequence ID" value="KYN15783.1"/>
    <property type="molecule type" value="Genomic_DNA"/>
</dbReference>
<gene>
    <name evidence="1" type="ORF">ALC57_11989</name>
</gene>
<proteinExistence type="predicted"/>
<reference evidence="1 2" key="1">
    <citation type="submission" date="2015-09" db="EMBL/GenBank/DDBJ databases">
        <title>Trachymyrmex cornetzi WGS genome.</title>
        <authorList>
            <person name="Nygaard S."/>
            <person name="Hu H."/>
            <person name="Boomsma J."/>
            <person name="Zhang G."/>
        </authorList>
    </citation>
    <scope>NUCLEOTIDE SEQUENCE [LARGE SCALE GENOMIC DNA]</scope>
    <source>
        <strain evidence="1">Tcor2-1</strain>
        <tissue evidence="1">Whole body</tissue>
    </source>
</reference>
<name>A0A151J1X6_9HYME</name>
<organism evidence="1 2">
    <name type="scientific">Trachymyrmex cornetzi</name>
    <dbReference type="NCBI Taxonomy" id="471704"/>
    <lineage>
        <taxon>Eukaryota</taxon>
        <taxon>Metazoa</taxon>
        <taxon>Ecdysozoa</taxon>
        <taxon>Arthropoda</taxon>
        <taxon>Hexapoda</taxon>
        <taxon>Insecta</taxon>
        <taxon>Pterygota</taxon>
        <taxon>Neoptera</taxon>
        <taxon>Endopterygota</taxon>
        <taxon>Hymenoptera</taxon>
        <taxon>Apocrita</taxon>
        <taxon>Aculeata</taxon>
        <taxon>Formicoidea</taxon>
        <taxon>Formicidae</taxon>
        <taxon>Myrmicinae</taxon>
        <taxon>Trachymyrmex</taxon>
    </lineage>
</organism>
<evidence type="ECO:0000313" key="2">
    <source>
        <dbReference type="Proteomes" id="UP000078492"/>
    </source>
</evidence>
<sequence length="127" mass="14950">MVINSNYNESRRFLEDANEIVLERVQCIIQNRKYFCDSLSAKLEIHSEDCQKLNCTIRLPSEDDKRLSFCDHCRKKGIPFIIYVDHECALKKVDRNPESATQTYQHYNVFSIGYHIHCSYDSSQSSY</sequence>